<accession>U6MPF5</accession>
<evidence type="ECO:0000313" key="2">
    <source>
        <dbReference type="Proteomes" id="UP000030754"/>
    </source>
</evidence>
<dbReference type="EMBL" id="HG722943">
    <property type="protein sequence ID" value="CDJ64369.1"/>
    <property type="molecule type" value="Genomic_DNA"/>
</dbReference>
<organism evidence="1 2">
    <name type="scientific">Eimeria necatrix</name>
    <dbReference type="NCBI Taxonomy" id="51315"/>
    <lineage>
        <taxon>Eukaryota</taxon>
        <taxon>Sar</taxon>
        <taxon>Alveolata</taxon>
        <taxon>Apicomplexa</taxon>
        <taxon>Conoidasida</taxon>
        <taxon>Coccidia</taxon>
        <taxon>Eucoccidiorida</taxon>
        <taxon>Eimeriorina</taxon>
        <taxon>Eimeriidae</taxon>
        <taxon>Eimeria</taxon>
    </lineage>
</organism>
<dbReference type="Proteomes" id="UP000030754">
    <property type="component" value="Unassembled WGS sequence"/>
</dbReference>
<dbReference type="VEuPathDB" id="ToxoDB:ENH_00067920"/>
<proteinExistence type="predicted"/>
<dbReference type="GeneID" id="25476925"/>
<dbReference type="AlphaFoldDB" id="U6MPF5"/>
<sequence length="39" mass="4847">MRWQQQQQLQLQQQQLLQHARRFTGDEQQLLLPKNRCID</sequence>
<name>U6MPF5_9EIME</name>
<dbReference type="RefSeq" id="XP_013432836.1">
    <property type="nucleotide sequence ID" value="XM_013577382.1"/>
</dbReference>
<gene>
    <name evidence="1" type="ORF">ENH_00067920</name>
</gene>
<evidence type="ECO:0000313" key="1">
    <source>
        <dbReference type="EMBL" id="CDJ64369.1"/>
    </source>
</evidence>
<keyword evidence="2" id="KW-1185">Reference proteome</keyword>
<reference evidence="1" key="1">
    <citation type="submission" date="2013-10" db="EMBL/GenBank/DDBJ databases">
        <title>Genomic analysis of the causative agents of coccidiosis in chickens.</title>
        <authorList>
            <person name="Reid A.J."/>
            <person name="Blake D."/>
            <person name="Billington K."/>
            <person name="Browne H."/>
            <person name="Dunn M."/>
            <person name="Hung S."/>
            <person name="Kawahara F."/>
            <person name="Miranda-Saavedra D."/>
            <person name="Mourier T."/>
            <person name="Nagra H."/>
            <person name="Otto T.D."/>
            <person name="Rawlings N."/>
            <person name="Sanchez A."/>
            <person name="Sanders M."/>
            <person name="Subramaniam C."/>
            <person name="Tay Y."/>
            <person name="Dear P."/>
            <person name="Doerig C."/>
            <person name="Gruber A."/>
            <person name="Parkinson J."/>
            <person name="Shirley M."/>
            <person name="Wan K.L."/>
            <person name="Berriman M."/>
            <person name="Tomley F."/>
            <person name="Pain A."/>
        </authorList>
    </citation>
    <scope>NUCLEOTIDE SEQUENCE [LARGE SCALE GENOMIC DNA]</scope>
    <source>
        <strain evidence="1">Houghton</strain>
    </source>
</reference>
<protein>
    <submittedName>
        <fullName evidence="1">Uncharacterized protein</fullName>
    </submittedName>
</protein>
<reference evidence="1" key="2">
    <citation type="submission" date="2013-10" db="EMBL/GenBank/DDBJ databases">
        <authorList>
            <person name="Aslett M."/>
        </authorList>
    </citation>
    <scope>NUCLEOTIDE SEQUENCE [LARGE SCALE GENOMIC DNA]</scope>
    <source>
        <strain evidence="1">Houghton</strain>
    </source>
</reference>